<accession>A0A090IGU4</accession>
<dbReference type="GO" id="GO:0006355">
    <property type="term" value="P:regulation of DNA-templated transcription"/>
    <property type="evidence" value="ECO:0007669"/>
    <property type="project" value="UniProtKB-UniRule"/>
</dbReference>
<reference evidence="2 4" key="2">
    <citation type="submission" date="2016-11" db="EMBL/GenBank/DDBJ databases">
        <authorList>
            <person name="Klemetsen T."/>
        </authorList>
    </citation>
    <scope>NUCLEOTIDE SEQUENCE [LARGE SCALE GENOMIC DNA]</scope>
    <source>
        <strain evidence="2">MT 2528</strain>
    </source>
</reference>
<dbReference type="AlphaFoldDB" id="A0A090IGU4"/>
<dbReference type="Proteomes" id="UP000183794">
    <property type="component" value="Unassembled WGS sequence"/>
</dbReference>
<protein>
    <recommendedName>
        <fullName evidence="1">Glycine cleavage system transcriptional repressor</fullName>
    </recommendedName>
</protein>
<dbReference type="GO" id="GO:0005737">
    <property type="term" value="C:cytoplasm"/>
    <property type="evidence" value="ECO:0007669"/>
    <property type="project" value="UniProtKB-SubCell"/>
</dbReference>
<dbReference type="GeneID" id="61295560"/>
<evidence type="ECO:0000313" key="4">
    <source>
        <dbReference type="Proteomes" id="UP000182660"/>
    </source>
</evidence>
<evidence type="ECO:0000256" key="1">
    <source>
        <dbReference type="PIRNR" id="PIRNR028103"/>
    </source>
</evidence>
<keyword evidence="1" id="KW-0963">Cytoplasm</keyword>
<dbReference type="RefSeq" id="WP_045111541.1">
    <property type="nucleotide sequence ID" value="NZ_CAWQZC010000113.1"/>
</dbReference>
<organism evidence="3 5">
    <name type="scientific">Moritella viscosa</name>
    <dbReference type="NCBI Taxonomy" id="80854"/>
    <lineage>
        <taxon>Bacteria</taxon>
        <taxon>Pseudomonadati</taxon>
        <taxon>Pseudomonadota</taxon>
        <taxon>Gammaproteobacteria</taxon>
        <taxon>Alteromonadales</taxon>
        <taxon>Moritellaceae</taxon>
        <taxon>Moritella</taxon>
    </lineage>
</organism>
<reference evidence="3 5" key="1">
    <citation type="submission" date="2016-11" db="EMBL/GenBank/DDBJ databases">
        <authorList>
            <person name="Jaros S."/>
            <person name="Januszkiewicz K."/>
            <person name="Wedrychowicz H."/>
        </authorList>
    </citation>
    <scope>NUCLEOTIDE SEQUENCE [LARGE SCALE GENOMIC DNA]</scope>
    <source>
        <strain evidence="3">NVI 5450</strain>
    </source>
</reference>
<gene>
    <name evidence="2" type="ORF">MT2528_1650</name>
    <name evidence="3" type="ORF">NVI5450_1875</name>
</gene>
<dbReference type="InterPro" id="IPR016867">
    <property type="entry name" value="GcvR"/>
</dbReference>
<comment type="subcellular location">
    <subcellularLocation>
        <location evidence="1">Cytoplasm</location>
    </subcellularLocation>
</comment>
<dbReference type="PANTHER" id="PTHR34875">
    <property type="entry name" value="UPF0237 PROTEIN MJ1558"/>
    <property type="match status" value="1"/>
</dbReference>
<dbReference type="KEGG" id="mvs:MVIS_3530"/>
<dbReference type="PATRIC" id="fig|80854.5.peg.3732"/>
<keyword evidence="4" id="KW-1185">Reference proteome</keyword>
<dbReference type="EMBL" id="FPLJ01000041">
    <property type="protein sequence ID" value="SGY89095.1"/>
    <property type="molecule type" value="Genomic_DNA"/>
</dbReference>
<dbReference type="Gene3D" id="3.30.70.260">
    <property type="match status" value="2"/>
</dbReference>
<dbReference type="EMBL" id="FPLD01000052">
    <property type="protein sequence ID" value="SGY96748.1"/>
    <property type="molecule type" value="Genomic_DNA"/>
</dbReference>
<evidence type="ECO:0000313" key="3">
    <source>
        <dbReference type="EMBL" id="SGY96748.1"/>
    </source>
</evidence>
<dbReference type="Proteomes" id="UP000182660">
    <property type="component" value="Unassembled WGS sequence"/>
</dbReference>
<dbReference type="OrthoDB" id="5814713at2"/>
<evidence type="ECO:0000313" key="5">
    <source>
        <dbReference type="Proteomes" id="UP000183794"/>
    </source>
</evidence>
<dbReference type="Pfam" id="PF13740">
    <property type="entry name" value="ACT_6"/>
    <property type="match status" value="1"/>
</dbReference>
<evidence type="ECO:0000313" key="2">
    <source>
        <dbReference type="EMBL" id="SGY89095.1"/>
    </source>
</evidence>
<keyword evidence="1" id="KW-0804">Transcription</keyword>
<proteinExistence type="predicted"/>
<dbReference type="FunFam" id="3.30.70.260:FF:000005">
    <property type="entry name" value="Glycine cleavage system transcriptional repressor"/>
    <property type="match status" value="1"/>
</dbReference>
<dbReference type="HOGENOM" id="CLU_095322_0_1_6"/>
<dbReference type="PIRSF" id="PIRSF028103">
    <property type="entry name" value="GcvR"/>
    <property type="match status" value="1"/>
</dbReference>
<dbReference type="InterPro" id="IPR050990">
    <property type="entry name" value="UPF0237/GcvR_regulator"/>
</dbReference>
<sequence length="179" mass="19917">MTQNLVITALGSNSPGIVHKLIGHVSNCGCNIVDSKLAIFGNEFTLIMLLSGEWNAMIQLESSLPLKSQELDLITMMKRTERHEPINYDHTIEVEVTIPDSTGLIEQFTLFFTKNDLNLAGLRSEVLSSDKNSDVLKANFTLNTTHGCDLVQLETELAILCQRLDADYQFIVENKTTTS</sequence>
<dbReference type="SUPFAM" id="SSF55021">
    <property type="entry name" value="ACT-like"/>
    <property type="match status" value="2"/>
</dbReference>
<dbReference type="PANTHER" id="PTHR34875:SF5">
    <property type="entry name" value="GLYCINE CLEAVAGE SYSTEM TRANSCRIPTIONAL REPRESSOR"/>
    <property type="match status" value="1"/>
</dbReference>
<name>A0A090IGU4_9GAMM</name>
<dbReference type="STRING" id="80854.MVIS_3530"/>
<keyword evidence="1" id="KW-0678">Repressor</keyword>
<dbReference type="InterPro" id="IPR045865">
    <property type="entry name" value="ACT-like_dom_sf"/>
</dbReference>